<name>A0A3E0HKF9_9PSEU</name>
<dbReference type="EMBL" id="QUNO01000006">
    <property type="protein sequence ID" value="REH46964.1"/>
    <property type="molecule type" value="Genomic_DNA"/>
</dbReference>
<protein>
    <submittedName>
        <fullName evidence="1">Uncharacterized protein</fullName>
    </submittedName>
</protein>
<evidence type="ECO:0000313" key="2">
    <source>
        <dbReference type="Proteomes" id="UP000256269"/>
    </source>
</evidence>
<keyword evidence="2" id="KW-1185">Reference proteome</keyword>
<dbReference type="Proteomes" id="UP000256269">
    <property type="component" value="Unassembled WGS sequence"/>
</dbReference>
<evidence type="ECO:0000313" key="1">
    <source>
        <dbReference type="EMBL" id="REH46964.1"/>
    </source>
</evidence>
<sequence length="99" mass="10296">MTGADLILLLDKGKLSRAPDWVTVAFHELATVWLPGNLPLTVQELIGAVPLLVTVTLAWKQPGQLLVVDSLAVPPPGGVVVDEDGGVVVVVPPPPLPVV</sequence>
<proteinExistence type="predicted"/>
<organism evidence="1 2">
    <name type="scientific">Kutzneria buriramensis</name>
    <dbReference type="NCBI Taxonomy" id="1045776"/>
    <lineage>
        <taxon>Bacteria</taxon>
        <taxon>Bacillati</taxon>
        <taxon>Actinomycetota</taxon>
        <taxon>Actinomycetes</taxon>
        <taxon>Pseudonocardiales</taxon>
        <taxon>Pseudonocardiaceae</taxon>
        <taxon>Kutzneria</taxon>
    </lineage>
</organism>
<accession>A0A3E0HKF9</accession>
<reference evidence="1 2" key="1">
    <citation type="submission" date="2018-08" db="EMBL/GenBank/DDBJ databases">
        <title>Genomic Encyclopedia of Archaeal and Bacterial Type Strains, Phase II (KMG-II): from individual species to whole genera.</title>
        <authorList>
            <person name="Goeker M."/>
        </authorList>
    </citation>
    <scope>NUCLEOTIDE SEQUENCE [LARGE SCALE GENOMIC DNA]</scope>
    <source>
        <strain evidence="1 2">DSM 45791</strain>
    </source>
</reference>
<comment type="caution">
    <text evidence="1">The sequence shown here is derived from an EMBL/GenBank/DDBJ whole genome shotgun (WGS) entry which is preliminary data.</text>
</comment>
<dbReference type="AlphaFoldDB" id="A0A3E0HKF9"/>
<gene>
    <name evidence="1" type="ORF">BCF44_106128</name>
</gene>